<dbReference type="Pfam" id="PF04945">
    <property type="entry name" value="YHS"/>
    <property type="match status" value="1"/>
</dbReference>
<dbReference type="AlphaFoldDB" id="A0A917L2V0"/>
<accession>A0A917L2V0</accession>
<dbReference type="PROSITE" id="PS51318">
    <property type="entry name" value="TAT"/>
    <property type="match status" value="1"/>
</dbReference>
<protein>
    <recommendedName>
        <fullName evidence="1">YHS domain-containing protein</fullName>
    </recommendedName>
</protein>
<comment type="caution">
    <text evidence="2">The sequence shown here is derived from an EMBL/GenBank/DDBJ whole genome shotgun (WGS) entry which is preliminary data.</text>
</comment>
<proteinExistence type="predicted"/>
<dbReference type="InterPro" id="IPR006311">
    <property type="entry name" value="TAT_signal"/>
</dbReference>
<name>A0A917L2V0_9PROT</name>
<reference evidence="2" key="2">
    <citation type="submission" date="2020-09" db="EMBL/GenBank/DDBJ databases">
        <authorList>
            <person name="Sun Q."/>
            <person name="Zhou Y."/>
        </authorList>
    </citation>
    <scope>NUCLEOTIDE SEQUENCE</scope>
    <source>
        <strain evidence="2">CGMCC 1.3617</strain>
    </source>
</reference>
<gene>
    <name evidence="2" type="ORF">GCM10011320_50970</name>
</gene>
<dbReference type="RefSeq" id="WP_188972134.1">
    <property type="nucleotide sequence ID" value="NZ_BMKW01000015.1"/>
</dbReference>
<dbReference type="NCBIfam" id="NF041384">
    <property type="entry name" value="YHS_seleno_dom"/>
    <property type="match status" value="1"/>
</dbReference>
<evidence type="ECO:0000259" key="1">
    <source>
        <dbReference type="Pfam" id="PF04945"/>
    </source>
</evidence>
<organism evidence="2 3">
    <name type="scientific">Neoroseomonas lacus</name>
    <dbReference type="NCBI Taxonomy" id="287609"/>
    <lineage>
        <taxon>Bacteria</taxon>
        <taxon>Pseudomonadati</taxon>
        <taxon>Pseudomonadota</taxon>
        <taxon>Alphaproteobacteria</taxon>
        <taxon>Acetobacterales</taxon>
        <taxon>Acetobacteraceae</taxon>
        <taxon>Neoroseomonas</taxon>
    </lineage>
</organism>
<evidence type="ECO:0000313" key="2">
    <source>
        <dbReference type="EMBL" id="GGJ37072.1"/>
    </source>
</evidence>
<dbReference type="InterPro" id="IPR007029">
    <property type="entry name" value="YHS_dom"/>
</dbReference>
<reference evidence="2" key="1">
    <citation type="journal article" date="2014" name="Int. J. Syst. Evol. Microbiol.">
        <title>Complete genome sequence of Corynebacterium casei LMG S-19264T (=DSM 44701T), isolated from a smear-ripened cheese.</title>
        <authorList>
            <consortium name="US DOE Joint Genome Institute (JGI-PGF)"/>
            <person name="Walter F."/>
            <person name="Albersmeier A."/>
            <person name="Kalinowski J."/>
            <person name="Ruckert C."/>
        </authorList>
    </citation>
    <scope>NUCLEOTIDE SEQUENCE</scope>
    <source>
        <strain evidence="2">CGMCC 1.3617</strain>
    </source>
</reference>
<dbReference type="Proteomes" id="UP000661507">
    <property type="component" value="Unassembled WGS sequence"/>
</dbReference>
<feature type="domain" description="YHS" evidence="1">
    <location>
        <begin position="49"/>
        <end position="94"/>
    </location>
</feature>
<evidence type="ECO:0000313" key="3">
    <source>
        <dbReference type="Proteomes" id="UP000661507"/>
    </source>
</evidence>
<keyword evidence="3" id="KW-1185">Reference proteome</keyword>
<dbReference type="EMBL" id="BMKW01000015">
    <property type="protein sequence ID" value="GGJ37072.1"/>
    <property type="molecule type" value="Genomic_DNA"/>
</dbReference>
<sequence>MAFSRRSMLWIIPGATIAVPLGTLLLPEGARAAPVNAENGVAVRGTDVVAYFTDGRPTAGRAEFAHQWQGATWLFASAAHRDLFAADPERYAPAYGGFCAFAVSEGYTAPIDPNAWRIVDGRLYLNYDLSVGRRWAEDIPGRIARANENWPRLSAQ</sequence>